<evidence type="ECO:0000256" key="1">
    <source>
        <dbReference type="SAM" id="MobiDB-lite"/>
    </source>
</evidence>
<feature type="region of interest" description="Disordered" evidence="1">
    <location>
        <begin position="104"/>
        <end position="127"/>
    </location>
</feature>
<feature type="region of interest" description="Disordered" evidence="1">
    <location>
        <begin position="28"/>
        <end position="51"/>
    </location>
</feature>
<gene>
    <name evidence="2" type="ORF">HJC23_000069</name>
</gene>
<dbReference type="AlphaFoldDB" id="A0ABD3PJN5"/>
<comment type="caution">
    <text evidence="2">The sequence shown here is derived from an EMBL/GenBank/DDBJ whole genome shotgun (WGS) entry which is preliminary data.</text>
</comment>
<sequence>MTAASTLPSKLTSDLVANAFSTATLTLIDTRSQSRPPTAAATQPPSSQRLHKTSAYYRDSSGRALVHIRTRLELPGDDDGLGMTSLLQCGCIQPSPVDIVEKAESATGEAGESNSERPSKGDDDDVGVNELLTIGEEIGGSTSPWVIDTSFSFECSVAPSSNGRSKMWAVERVSILGSQMERRSNTDVKSPVVALLFNVEVAVRGNGIVKEGVREALEMGELELRAVLSQRENRRGADDKTSPSISNDGKNTSAAYALMKRSGDAELTAGLLGLELGGGALSPKTATARALHLAGAMNSSPGTITAPTNPIEMHYGTKIIRTTPPLRIQVTLIPPLKLNVREVCGARAASGSTLVEITVEHSSEWHREDVTVTGIAFHPGQSRLWEEEKDNDNETASNAVKLSLGGKSMQGGELSVIDMSRRARWGFCPGTAPDLPLVLGPYDAFATVIQIDAGEDVKSRAFLSPVSVNAMVGSNDAVFKCERAKENKEGIAESKKRVMVSTDVRWTTSRVAVENTDAFKVDMSLQGGLNTVCRVGAPLIVSLRVLNLSMEPRDLMLLMAKDGEGRKNELQWERPLEKRRARGRQASELSINVRRGTMLHNRAPILLKENQMFSTAVVSEVNGYTFGVWGLSGDDDGTTRHHRDHELLAVDAALLLGEVKGQHSIEAELRFVPLREGTLDVPNLKLYDKRGGRWYNCVHTLKIVAAAKV</sequence>
<protein>
    <submittedName>
        <fullName evidence="2">Uncharacterized protein</fullName>
    </submittedName>
</protein>
<feature type="compositionally biased region" description="Basic and acidic residues" evidence="1">
    <location>
        <begin position="231"/>
        <end position="241"/>
    </location>
</feature>
<keyword evidence="3" id="KW-1185">Reference proteome</keyword>
<name>A0ABD3PJN5_9STRA</name>
<dbReference type="EMBL" id="JABMIG020000172">
    <property type="protein sequence ID" value="KAL3787581.1"/>
    <property type="molecule type" value="Genomic_DNA"/>
</dbReference>
<evidence type="ECO:0000313" key="2">
    <source>
        <dbReference type="EMBL" id="KAL3787581.1"/>
    </source>
</evidence>
<organism evidence="2 3">
    <name type="scientific">Cyclotella cryptica</name>
    <dbReference type="NCBI Taxonomy" id="29204"/>
    <lineage>
        <taxon>Eukaryota</taxon>
        <taxon>Sar</taxon>
        <taxon>Stramenopiles</taxon>
        <taxon>Ochrophyta</taxon>
        <taxon>Bacillariophyta</taxon>
        <taxon>Coscinodiscophyceae</taxon>
        <taxon>Thalassiosirophycidae</taxon>
        <taxon>Stephanodiscales</taxon>
        <taxon>Stephanodiscaceae</taxon>
        <taxon>Cyclotella</taxon>
    </lineage>
</organism>
<feature type="region of interest" description="Disordered" evidence="1">
    <location>
        <begin position="231"/>
        <end position="250"/>
    </location>
</feature>
<reference evidence="2 3" key="1">
    <citation type="journal article" date="2020" name="G3 (Bethesda)">
        <title>Improved Reference Genome for Cyclotella cryptica CCMP332, a Model for Cell Wall Morphogenesis, Salinity Adaptation, and Lipid Production in Diatoms (Bacillariophyta).</title>
        <authorList>
            <person name="Roberts W.R."/>
            <person name="Downey K.M."/>
            <person name="Ruck E.C."/>
            <person name="Traller J.C."/>
            <person name="Alverson A.J."/>
        </authorList>
    </citation>
    <scope>NUCLEOTIDE SEQUENCE [LARGE SCALE GENOMIC DNA]</scope>
    <source>
        <strain evidence="2 3">CCMP332</strain>
    </source>
</reference>
<proteinExistence type="predicted"/>
<evidence type="ECO:0000313" key="3">
    <source>
        <dbReference type="Proteomes" id="UP001516023"/>
    </source>
</evidence>
<accession>A0ABD3PJN5</accession>
<dbReference type="Proteomes" id="UP001516023">
    <property type="component" value="Unassembled WGS sequence"/>
</dbReference>
<feature type="compositionally biased region" description="Low complexity" evidence="1">
    <location>
        <begin position="33"/>
        <end position="48"/>
    </location>
</feature>